<dbReference type="OrthoDB" id="8156917at2"/>
<dbReference type="PANTHER" id="PTHR23026">
    <property type="entry name" value="NADPH NITROREDUCTASE"/>
    <property type="match status" value="1"/>
</dbReference>
<dbReference type="GO" id="GO:0016491">
    <property type="term" value="F:oxidoreductase activity"/>
    <property type="evidence" value="ECO:0007669"/>
    <property type="project" value="InterPro"/>
</dbReference>
<name>A0A1J4Q5R1_9ACTN</name>
<evidence type="ECO:0000313" key="1">
    <source>
        <dbReference type="EMBL" id="OIK28329.1"/>
    </source>
</evidence>
<dbReference type="SUPFAM" id="SSF55469">
    <property type="entry name" value="FMN-dependent nitroreductase-like"/>
    <property type="match status" value="2"/>
</dbReference>
<accession>A0A1J4Q5R1</accession>
<dbReference type="InterPro" id="IPR050627">
    <property type="entry name" value="Nitroreductase/BluB"/>
</dbReference>
<comment type="caution">
    <text evidence="1">The sequence shown here is derived from an EMBL/GenBank/DDBJ whole genome shotgun (WGS) entry which is preliminary data.</text>
</comment>
<organism evidence="1 2">
    <name type="scientific">Streptomyces malaysiense</name>
    <dbReference type="NCBI Taxonomy" id="1428626"/>
    <lineage>
        <taxon>Bacteria</taxon>
        <taxon>Bacillati</taxon>
        <taxon>Actinomycetota</taxon>
        <taxon>Actinomycetes</taxon>
        <taxon>Kitasatosporales</taxon>
        <taxon>Streptomycetaceae</taxon>
        <taxon>Streptomyces</taxon>
    </lineage>
</organism>
<dbReference type="Proteomes" id="UP000034838">
    <property type="component" value="Unassembled WGS sequence"/>
</dbReference>
<reference evidence="1" key="1">
    <citation type="submission" date="2016-10" db="EMBL/GenBank/DDBJ databases">
        <title>Genome sequence of Streptomyces malaysiense MUSC 136.</title>
        <authorList>
            <person name="Lee L.-H."/>
            <person name="Ser H.-L."/>
        </authorList>
    </citation>
    <scope>NUCLEOTIDE SEQUENCE [LARGE SCALE GENOMIC DNA]</scope>
    <source>
        <strain evidence="1">MUSC 136</strain>
    </source>
</reference>
<dbReference type="InterPro" id="IPR000415">
    <property type="entry name" value="Nitroreductase-like"/>
</dbReference>
<dbReference type="EMBL" id="LBDA02000012">
    <property type="protein sequence ID" value="OIK28329.1"/>
    <property type="molecule type" value="Genomic_DNA"/>
</dbReference>
<protein>
    <submittedName>
        <fullName evidence="1">Nitroreductase</fullName>
    </submittedName>
</protein>
<dbReference type="RefSeq" id="WP_046425602.1">
    <property type="nucleotide sequence ID" value="NZ_LBDA02000012.1"/>
</dbReference>
<dbReference type="AlphaFoldDB" id="A0A1J4Q5R1"/>
<sequence>MTAEPLAVSTVTALVADATAAPSLGNAQPWAFRYPRDSGVLRLYADLERVLPRADPENRGLHLGCGAALLNLRVSAAAAGLAPEVRLLPDPARPELLAEVRLSGTGSPDDALAALHPAVPRRHCSRFPFREDDISAEVRERLAEAARAEGAQLVFPGVWHVQSILDLVRDAECREAGDAAWRAETERWTRLRPAAPDAAGPSDGIPAEAFGPRQQGASVPVRDFAAGRPVPGRGRAVFEENPKIALLGTAEDAPVDWLCAGQALERVLLRATADGLVASLTSQPLEWSEIRWAVRDPVSAMAYVQMVLRLGYGPEGPASPRRPVADVLEIV</sequence>
<evidence type="ECO:0000313" key="2">
    <source>
        <dbReference type="Proteomes" id="UP000034838"/>
    </source>
</evidence>
<dbReference type="NCBIfam" id="NF047509">
    <property type="entry name" value="Rv3131_FMN_oxido"/>
    <property type="match status" value="1"/>
</dbReference>
<dbReference type="Gene3D" id="3.40.109.10">
    <property type="entry name" value="NADH Oxidase"/>
    <property type="match status" value="1"/>
</dbReference>
<proteinExistence type="predicted"/>
<dbReference type="PANTHER" id="PTHR23026:SF123">
    <property type="entry name" value="NAD(P)H NITROREDUCTASE RV3131-RELATED"/>
    <property type="match status" value="1"/>
</dbReference>
<keyword evidence="2" id="KW-1185">Reference proteome</keyword>
<gene>
    <name evidence="1" type="ORF">VT52_006595</name>
</gene>